<dbReference type="PROSITE" id="PS50082">
    <property type="entry name" value="WD_REPEATS_2"/>
    <property type="match status" value="2"/>
</dbReference>
<evidence type="ECO:0000256" key="3">
    <source>
        <dbReference type="PROSITE-ProRule" id="PRU00221"/>
    </source>
</evidence>
<sequence>FLGDIGQVDQLGIVGKSHNRLLLADASNHLKLFTNPCGLASSEQTGSWSCHLVPGGHTDVITDLTVSSCGEWIASGSKDQSICLWRVIERDSTSGTNKGPDVQVVLSLRLSPAHGAHISALCFNKYAQFFCRLIILLFGRLPNMVSSALAFCRVIAVVFGQCAFLHARRWHTLPVRAFGLRLFPSFPSIQTFEGHAQPVYKAVFISNDRQILSCDQKGLVRLWDVSKPTVGSGGIESTDDSAGSRVFEAHEGRIWSLVLTPDESGFFTGGEDETLCYFQDVTQQVLEEHAKKQEDFIQTRQRLDNLIEQKQFAAALRLSVKLDQPKRALDLLENLIFVDDDDLAVSKYPRRRARVVDRIVPALNGLLTKQSDTDDGASSESLVQRLLTYLVNWNTRARTSLIAQCVLSWLLTSWTPEQLIQWPGFARTVESLLPYTNRHYQRISRLEEQLALLDYLCELANEHQVLESINSSFKEEAVGGGLEPNVVDLNLRYSRLCGYCLSMIQWLTSIFDNGLLDVYHFDCCTIHVLSYRLLGV</sequence>
<protein>
    <submittedName>
        <fullName evidence="5">U3 small nucleolar RNA-associated protein 13</fullName>
    </submittedName>
</protein>
<dbReference type="PROSITE" id="PS50294">
    <property type="entry name" value="WD_REPEATS_REGION"/>
    <property type="match status" value="2"/>
</dbReference>
<dbReference type="InterPro" id="IPR036322">
    <property type="entry name" value="WD40_repeat_dom_sf"/>
</dbReference>
<feature type="domain" description="U3 small nucleolar RNA-associated protein 13 C-terminal" evidence="4">
    <location>
        <begin position="301"/>
        <end position="457"/>
    </location>
</feature>
<dbReference type="Gene3D" id="2.130.10.10">
    <property type="entry name" value="YVTN repeat-like/Quinoprotein amine dehydrogenase"/>
    <property type="match status" value="2"/>
</dbReference>
<dbReference type="GO" id="GO:0000472">
    <property type="term" value="P:endonucleolytic cleavage to generate mature 5'-end of SSU-rRNA from (SSU-rRNA, 5.8S rRNA, LSU-rRNA)"/>
    <property type="evidence" value="ECO:0007669"/>
    <property type="project" value="TreeGrafter"/>
</dbReference>
<dbReference type="SUPFAM" id="SSF50978">
    <property type="entry name" value="WD40 repeat-like"/>
    <property type="match status" value="1"/>
</dbReference>
<feature type="non-terminal residue" evidence="5">
    <location>
        <position position="1"/>
    </location>
</feature>
<dbReference type="GO" id="GO:0032040">
    <property type="term" value="C:small-subunit processome"/>
    <property type="evidence" value="ECO:0007669"/>
    <property type="project" value="InterPro"/>
</dbReference>
<dbReference type="Proteomes" id="UP000324629">
    <property type="component" value="Unassembled WGS sequence"/>
</dbReference>
<dbReference type="PANTHER" id="PTHR19854:SF1">
    <property type="entry name" value="GUANINE NUCLEOTIDE-BINDING PROTEIN SUBUNIT BETA-LIKE PROTEIN 1"/>
    <property type="match status" value="1"/>
</dbReference>
<dbReference type="AlphaFoldDB" id="A0A5J4NF24"/>
<evidence type="ECO:0000256" key="1">
    <source>
        <dbReference type="ARBA" id="ARBA00022574"/>
    </source>
</evidence>
<dbReference type="GO" id="GO:0000480">
    <property type="term" value="P:endonucleolytic cleavage in 5'-ETS of tricistronic rRNA transcript (SSU-rRNA, 5.8S rRNA, LSU-rRNA)"/>
    <property type="evidence" value="ECO:0007669"/>
    <property type="project" value="TreeGrafter"/>
</dbReference>
<organism evidence="5 6">
    <name type="scientific">Paragonimus westermani</name>
    <dbReference type="NCBI Taxonomy" id="34504"/>
    <lineage>
        <taxon>Eukaryota</taxon>
        <taxon>Metazoa</taxon>
        <taxon>Spiralia</taxon>
        <taxon>Lophotrochozoa</taxon>
        <taxon>Platyhelminthes</taxon>
        <taxon>Trematoda</taxon>
        <taxon>Digenea</taxon>
        <taxon>Plagiorchiida</taxon>
        <taxon>Troglotremata</taxon>
        <taxon>Troglotrematidae</taxon>
        <taxon>Paragonimus</taxon>
    </lineage>
</organism>
<keyword evidence="6" id="KW-1185">Reference proteome</keyword>
<dbReference type="InterPro" id="IPR001680">
    <property type="entry name" value="WD40_rpt"/>
</dbReference>
<accession>A0A5J4NF24</accession>
<reference evidence="5 6" key="1">
    <citation type="journal article" date="2019" name="Gigascience">
        <title>Whole-genome sequence of the oriental lung fluke Paragonimus westermani.</title>
        <authorList>
            <person name="Oey H."/>
            <person name="Zakrzewski M."/>
            <person name="Narain K."/>
            <person name="Devi K.R."/>
            <person name="Agatsuma T."/>
            <person name="Nawaratna S."/>
            <person name="Gobert G.N."/>
            <person name="Jones M.K."/>
            <person name="Ragan M.A."/>
            <person name="McManus D.P."/>
            <person name="Krause L."/>
        </authorList>
    </citation>
    <scope>NUCLEOTIDE SEQUENCE [LARGE SCALE GENOMIC DNA]</scope>
    <source>
        <strain evidence="5 6">IND2009</strain>
    </source>
</reference>
<evidence type="ECO:0000313" key="6">
    <source>
        <dbReference type="Proteomes" id="UP000324629"/>
    </source>
</evidence>
<dbReference type="InterPro" id="IPR015943">
    <property type="entry name" value="WD40/YVTN_repeat-like_dom_sf"/>
</dbReference>
<keyword evidence="2" id="KW-0677">Repeat</keyword>
<keyword evidence="1 3" id="KW-0853">WD repeat</keyword>
<evidence type="ECO:0000256" key="2">
    <source>
        <dbReference type="ARBA" id="ARBA00022737"/>
    </source>
</evidence>
<dbReference type="SMART" id="SM00320">
    <property type="entry name" value="WD40"/>
    <property type="match status" value="3"/>
</dbReference>
<evidence type="ECO:0000259" key="4">
    <source>
        <dbReference type="Pfam" id="PF08625"/>
    </source>
</evidence>
<feature type="repeat" description="WD" evidence="3">
    <location>
        <begin position="192"/>
        <end position="226"/>
    </location>
</feature>
<feature type="repeat" description="WD" evidence="3">
    <location>
        <begin position="54"/>
        <end position="87"/>
    </location>
</feature>
<dbReference type="InterPro" id="IPR013934">
    <property type="entry name" value="Utp13_C"/>
</dbReference>
<evidence type="ECO:0000313" key="5">
    <source>
        <dbReference type="EMBL" id="KAA3674054.1"/>
    </source>
</evidence>
<proteinExistence type="predicted"/>
<comment type="caution">
    <text evidence="5">The sequence shown here is derived from an EMBL/GenBank/DDBJ whole genome shotgun (WGS) entry which is preliminary data.</text>
</comment>
<dbReference type="PANTHER" id="PTHR19854">
    <property type="entry name" value="TRANSDUCIN BETA-LIKE 3"/>
    <property type="match status" value="1"/>
</dbReference>
<dbReference type="EMBL" id="QNGE01003430">
    <property type="protein sequence ID" value="KAA3674054.1"/>
    <property type="molecule type" value="Genomic_DNA"/>
</dbReference>
<name>A0A5J4NF24_9TREM</name>
<dbReference type="Pfam" id="PF00400">
    <property type="entry name" value="WD40"/>
    <property type="match status" value="3"/>
</dbReference>
<dbReference type="GO" id="GO:0030686">
    <property type="term" value="C:90S preribosome"/>
    <property type="evidence" value="ECO:0007669"/>
    <property type="project" value="TreeGrafter"/>
</dbReference>
<dbReference type="GO" id="GO:0034511">
    <property type="term" value="F:U3 snoRNA binding"/>
    <property type="evidence" value="ECO:0007669"/>
    <property type="project" value="TreeGrafter"/>
</dbReference>
<gene>
    <name evidence="5" type="ORF">DEA37_0013098</name>
</gene>
<dbReference type="Pfam" id="PF08625">
    <property type="entry name" value="Utp13"/>
    <property type="match status" value="1"/>
</dbReference>